<keyword evidence="1" id="KW-1133">Transmembrane helix</keyword>
<feature type="transmembrane region" description="Helical" evidence="1">
    <location>
        <begin position="110"/>
        <end position="130"/>
    </location>
</feature>
<dbReference type="Proteomes" id="UP000182015">
    <property type="component" value="Unassembled WGS sequence"/>
</dbReference>
<sequence>MKLYKLPYYITKFIMTLSMSFLLLTHYNEFSHSDIASLVASQLINPFISINSQELSFLKLIMILGLSVSSFLTTYAFMAELSIGIKTMIRAHCNNHQRFQISIYRFITSWYLKEFILQVICIYSITLILFQDIEQILNLTFLLLTWFFVDSICYFLITYYISNNVLVLIAICLEILLRFILVKEIAILLFVIFLHLLLNVYWRYQFARN</sequence>
<evidence type="ECO:0000256" key="1">
    <source>
        <dbReference type="SAM" id="Phobius"/>
    </source>
</evidence>
<gene>
    <name evidence="2" type="ORF">A9Q68_04550</name>
</gene>
<feature type="transmembrane region" description="Helical" evidence="1">
    <location>
        <begin position="164"/>
        <end position="181"/>
    </location>
</feature>
<proteinExistence type="predicted"/>
<evidence type="ECO:0000313" key="3">
    <source>
        <dbReference type="Proteomes" id="UP000182015"/>
    </source>
</evidence>
<dbReference type="AlphaFoldDB" id="A0A1L8MPY1"/>
<feature type="transmembrane region" description="Helical" evidence="1">
    <location>
        <begin position="136"/>
        <end position="157"/>
    </location>
</feature>
<evidence type="ECO:0000313" key="2">
    <source>
        <dbReference type="EMBL" id="OJF72820.1"/>
    </source>
</evidence>
<feature type="transmembrane region" description="Helical" evidence="1">
    <location>
        <begin position="57"/>
        <end position="78"/>
    </location>
</feature>
<keyword evidence="1" id="KW-0812">Transmembrane</keyword>
<name>A0A1L8MPY1_9STRE</name>
<accession>A0A1L8MPY1</accession>
<keyword evidence="1" id="KW-0472">Membrane</keyword>
<keyword evidence="3" id="KW-1185">Reference proteome</keyword>
<feature type="transmembrane region" description="Helical" evidence="1">
    <location>
        <begin position="7"/>
        <end position="27"/>
    </location>
</feature>
<dbReference type="STRING" id="1856638.A9Q68_04550"/>
<feature type="transmembrane region" description="Helical" evidence="1">
    <location>
        <begin position="187"/>
        <end position="204"/>
    </location>
</feature>
<reference evidence="3" key="1">
    <citation type="submission" date="2016-06" db="EMBL/GenBank/DDBJ databases">
        <authorList>
            <person name="de Vries S.P.W."/>
            <person name="Hadjirin N.F."/>
            <person name="Lay E.M."/>
            <person name="Zadoks R.N."/>
            <person name="Peacock S.J."/>
            <person name="Parkhill J."/>
            <person name="Grant A.J."/>
            <person name="Mcdougall S."/>
            <person name="Holmes M.A."/>
        </authorList>
    </citation>
    <scope>NUCLEOTIDE SEQUENCE [LARGE SCALE GENOMIC DNA]</scope>
    <source>
        <strain evidence="3">NZ1587</strain>
    </source>
</reference>
<organism evidence="2 3">
    <name type="scientific">Streptococcus bovimastitidis</name>
    <dbReference type="NCBI Taxonomy" id="1856638"/>
    <lineage>
        <taxon>Bacteria</taxon>
        <taxon>Bacillati</taxon>
        <taxon>Bacillota</taxon>
        <taxon>Bacilli</taxon>
        <taxon>Lactobacillales</taxon>
        <taxon>Streptococcaceae</taxon>
        <taxon>Streptococcus</taxon>
    </lineage>
</organism>
<dbReference type="EMBL" id="LZDD01000001">
    <property type="protein sequence ID" value="OJF72820.1"/>
    <property type="molecule type" value="Genomic_DNA"/>
</dbReference>
<comment type="caution">
    <text evidence="2">The sequence shown here is derived from an EMBL/GenBank/DDBJ whole genome shotgun (WGS) entry which is preliminary data.</text>
</comment>
<protein>
    <submittedName>
        <fullName evidence="2">Uncharacterized protein</fullName>
    </submittedName>
</protein>